<sequence>MGGGKGKISVSAPPPAPVPPAAPPVQEQNTVSKTEMYSSITSRQAGKDSRRATILTGSQGDESEAQLKKSTLLGS</sequence>
<organism evidence="2 3">
    <name type="scientific">Halodesulfovibrio marinisediminis DSM 17456</name>
    <dbReference type="NCBI Taxonomy" id="1121457"/>
    <lineage>
        <taxon>Bacteria</taxon>
        <taxon>Pseudomonadati</taxon>
        <taxon>Thermodesulfobacteriota</taxon>
        <taxon>Desulfovibrionia</taxon>
        <taxon>Desulfovibrionales</taxon>
        <taxon>Desulfovibrionaceae</taxon>
        <taxon>Halodesulfovibrio</taxon>
    </lineage>
</organism>
<dbReference type="EMBL" id="FSRG01000007">
    <property type="protein sequence ID" value="SIO36762.1"/>
    <property type="molecule type" value="Genomic_DNA"/>
</dbReference>
<dbReference type="Proteomes" id="UP000184694">
    <property type="component" value="Unassembled WGS sequence"/>
</dbReference>
<accession>A0A1N6IXK1</accession>
<reference evidence="3" key="1">
    <citation type="submission" date="2016-11" db="EMBL/GenBank/DDBJ databases">
        <authorList>
            <person name="Varghese N."/>
            <person name="Submissions S."/>
        </authorList>
    </citation>
    <scope>NUCLEOTIDE SEQUENCE [LARGE SCALE GENOMIC DNA]</scope>
    <source>
        <strain evidence="3">DSM 17456</strain>
    </source>
</reference>
<name>A0A1N6IXK1_9BACT</name>
<feature type="compositionally biased region" description="Polar residues" evidence="1">
    <location>
        <begin position="26"/>
        <end position="44"/>
    </location>
</feature>
<evidence type="ECO:0000313" key="3">
    <source>
        <dbReference type="Proteomes" id="UP000184694"/>
    </source>
</evidence>
<evidence type="ECO:0000313" key="2">
    <source>
        <dbReference type="EMBL" id="SIO36762.1"/>
    </source>
</evidence>
<gene>
    <name evidence="2" type="ORF">SAMN02745161_3032</name>
</gene>
<dbReference type="OrthoDB" id="5465341at2"/>
<dbReference type="RefSeq" id="WP_074217773.1">
    <property type="nucleotide sequence ID" value="NZ_FSRG01000007.1"/>
</dbReference>
<feature type="compositionally biased region" description="Pro residues" evidence="1">
    <location>
        <begin position="12"/>
        <end position="23"/>
    </location>
</feature>
<proteinExistence type="predicted"/>
<protein>
    <submittedName>
        <fullName evidence="2">Uncharacterized protein</fullName>
    </submittedName>
</protein>
<keyword evidence="3" id="KW-1185">Reference proteome</keyword>
<evidence type="ECO:0000256" key="1">
    <source>
        <dbReference type="SAM" id="MobiDB-lite"/>
    </source>
</evidence>
<dbReference type="AlphaFoldDB" id="A0A1N6IXK1"/>
<feature type="region of interest" description="Disordered" evidence="1">
    <location>
        <begin position="1"/>
        <end position="75"/>
    </location>
</feature>
<dbReference type="STRING" id="1121457.SAMN02745161_3032"/>